<keyword evidence="1" id="KW-0732">Signal</keyword>
<gene>
    <name evidence="2" type="ORF">SAMN05216297_11024</name>
</gene>
<feature type="signal peptide" evidence="1">
    <location>
        <begin position="1"/>
        <end position="19"/>
    </location>
</feature>
<protein>
    <submittedName>
        <fullName evidence="2">NlpE N-terminal domain-containing protein</fullName>
    </submittedName>
</protein>
<dbReference type="EMBL" id="FOMH01000010">
    <property type="protein sequence ID" value="SFD62292.1"/>
    <property type="molecule type" value="Genomic_DNA"/>
</dbReference>
<evidence type="ECO:0000313" key="2">
    <source>
        <dbReference type="EMBL" id="SFD62292.1"/>
    </source>
</evidence>
<feature type="chain" id="PRO_5011698584" evidence="1">
    <location>
        <begin position="20"/>
        <end position="144"/>
    </location>
</feature>
<name>A0A1I1TUN1_9FLAO</name>
<keyword evidence="3" id="KW-1185">Reference proteome</keyword>
<proteinExistence type="predicted"/>
<dbReference type="AlphaFoldDB" id="A0A1I1TUN1"/>
<dbReference type="STRING" id="739143.SAMN05216297_11024"/>
<dbReference type="InterPro" id="IPR043176">
    <property type="entry name" value="NlpE_N_sf"/>
</dbReference>
<sequence>MKLILTVLLLIFNLITSFAQSNSFAGDYTRSLSDTEKKHIIEYKLTLNQDGTFEFHSYSKMQGGIPPENNKYGKGKWSSKDNLITFSSDKKEDLNEKYTLDFNNSTARFVTKNPRDKSDKVVQTKLQFLESGIFWMKRIDVFKI</sequence>
<organism evidence="2 3">
    <name type="scientific">Flavobacterium phragmitis</name>
    <dbReference type="NCBI Taxonomy" id="739143"/>
    <lineage>
        <taxon>Bacteria</taxon>
        <taxon>Pseudomonadati</taxon>
        <taxon>Bacteroidota</taxon>
        <taxon>Flavobacteriia</taxon>
        <taxon>Flavobacteriales</taxon>
        <taxon>Flavobacteriaceae</taxon>
        <taxon>Flavobacterium</taxon>
    </lineage>
</organism>
<dbReference type="RefSeq" id="WP_143102101.1">
    <property type="nucleotide sequence ID" value="NZ_FOMH01000010.1"/>
</dbReference>
<dbReference type="Proteomes" id="UP000199672">
    <property type="component" value="Unassembled WGS sequence"/>
</dbReference>
<evidence type="ECO:0000313" key="3">
    <source>
        <dbReference type="Proteomes" id="UP000199672"/>
    </source>
</evidence>
<evidence type="ECO:0000256" key="1">
    <source>
        <dbReference type="SAM" id="SignalP"/>
    </source>
</evidence>
<dbReference type="Gene3D" id="2.40.128.300">
    <property type="match status" value="1"/>
</dbReference>
<accession>A0A1I1TUN1</accession>
<dbReference type="OrthoDB" id="1442373at2"/>
<reference evidence="3" key="1">
    <citation type="submission" date="2016-10" db="EMBL/GenBank/DDBJ databases">
        <authorList>
            <person name="Varghese N."/>
            <person name="Submissions S."/>
        </authorList>
    </citation>
    <scope>NUCLEOTIDE SEQUENCE [LARGE SCALE GENOMIC DNA]</scope>
    <source>
        <strain evidence="3">CGMCC 1.10370</strain>
    </source>
</reference>